<dbReference type="PANTHER" id="PTHR33022:SF13">
    <property type="entry name" value="UBIQUITIN-LIKE PROTEASE FAMILY PROFILE DOMAIN-CONTAINING PROTEIN"/>
    <property type="match status" value="1"/>
</dbReference>
<accession>A0A6N2BU13</accession>
<evidence type="ECO:0008006" key="2">
    <source>
        <dbReference type="Google" id="ProtNLM"/>
    </source>
</evidence>
<gene>
    <name evidence="1" type="ORF">EJD97_006214</name>
</gene>
<dbReference type="AlphaFoldDB" id="A0A6N2BU13"/>
<proteinExistence type="predicted"/>
<reference evidence="1" key="1">
    <citation type="submission" date="2019-05" db="EMBL/GenBank/DDBJ databases">
        <title>The de novo reference genome and transcriptome assemblies of the wild tomato species Solanum chilense.</title>
        <authorList>
            <person name="Stam R."/>
            <person name="Nosenko T."/>
            <person name="Hoerger A.C."/>
            <person name="Stephan W."/>
            <person name="Seidel M.A."/>
            <person name="Kuhn J.M.M."/>
            <person name="Haberer G."/>
            <person name="Tellier A."/>
        </authorList>
    </citation>
    <scope>NUCLEOTIDE SEQUENCE</scope>
    <source>
        <tissue evidence="1">Mature leaves</tissue>
    </source>
</reference>
<dbReference type="Gene3D" id="3.40.395.10">
    <property type="entry name" value="Adenoviral Proteinase, Chain A"/>
    <property type="match status" value="1"/>
</dbReference>
<evidence type="ECO:0000313" key="1">
    <source>
        <dbReference type="EMBL" id="TMW97100.1"/>
    </source>
</evidence>
<dbReference type="PANTHER" id="PTHR33022">
    <property type="entry name" value="DUF1985 DOMAIN-CONTAINING PROTEIN"/>
    <property type="match status" value="1"/>
</dbReference>
<sequence>MTTTQSFFDLPFSSNIKCFFVYEKNVSNNMIILLVVIKKLSDIFKEISHNIDVQRSKKNSQPLKCWRMKIIFPTLSIITEKKEIENKTNEEKKKEKEKKEKKDCGLFVVAYSEFLSDGLEVPSCGLSVETLRMRYASLLWNYEILKAQNDYVSNNEDPQRPRPKKAKIDENVVVTTID</sequence>
<dbReference type="EMBL" id="RXGB01001894">
    <property type="protein sequence ID" value="TMW97100.1"/>
    <property type="molecule type" value="Genomic_DNA"/>
</dbReference>
<organism evidence="1">
    <name type="scientific">Solanum chilense</name>
    <name type="common">Tomato</name>
    <name type="synonym">Lycopersicon chilense</name>
    <dbReference type="NCBI Taxonomy" id="4083"/>
    <lineage>
        <taxon>Eukaryota</taxon>
        <taxon>Viridiplantae</taxon>
        <taxon>Streptophyta</taxon>
        <taxon>Embryophyta</taxon>
        <taxon>Tracheophyta</taxon>
        <taxon>Spermatophyta</taxon>
        <taxon>Magnoliopsida</taxon>
        <taxon>eudicotyledons</taxon>
        <taxon>Gunneridae</taxon>
        <taxon>Pentapetalae</taxon>
        <taxon>asterids</taxon>
        <taxon>lamiids</taxon>
        <taxon>Solanales</taxon>
        <taxon>Solanaceae</taxon>
        <taxon>Solanoideae</taxon>
        <taxon>Solaneae</taxon>
        <taxon>Solanum</taxon>
        <taxon>Solanum subgen. Lycopersicon</taxon>
    </lineage>
</organism>
<protein>
    <recommendedName>
        <fullName evidence="2">Ubiquitin-like protease family profile domain-containing protein</fullName>
    </recommendedName>
</protein>
<comment type="caution">
    <text evidence="1">The sequence shown here is derived from an EMBL/GenBank/DDBJ whole genome shotgun (WGS) entry which is preliminary data.</text>
</comment>
<name>A0A6N2BU13_SOLCI</name>